<evidence type="ECO:0000313" key="2">
    <source>
        <dbReference type="Proteomes" id="UP000005536"/>
    </source>
</evidence>
<dbReference type="Proteomes" id="UP000005536">
    <property type="component" value="Unassembled WGS sequence"/>
</dbReference>
<proteinExistence type="predicted"/>
<gene>
    <name evidence="1" type="ORF">NEIELOOT_01277</name>
</gene>
<name>D4DQE0_NEIEG</name>
<sequence>MIRGRQYAKNTVSIHSRPKAAATFSPAVGLLFCVSIHSRPKAAVRIIGSRAWLTLFQYTAARRRLEPLLKALFRQVSQPRFR</sequence>
<comment type="caution">
    <text evidence="1">The sequence shown here is derived from an EMBL/GenBank/DDBJ whole genome shotgun (WGS) entry which is preliminary data.</text>
</comment>
<accession>D4DQE0</accession>
<protein>
    <submittedName>
        <fullName evidence="1">Uncharacterized protein</fullName>
    </submittedName>
</protein>
<reference evidence="1 2" key="1">
    <citation type="submission" date="2010-02" db="EMBL/GenBank/DDBJ databases">
        <authorList>
            <person name="Weinstock G."/>
            <person name="Sodergren E."/>
            <person name="Clifton S."/>
            <person name="Fulton L."/>
            <person name="Fulton B."/>
            <person name="Courtney L."/>
            <person name="Fronick C."/>
            <person name="Harrison M."/>
            <person name="Strong C."/>
            <person name="Farmer C."/>
            <person name="Delahaunty K."/>
            <person name="Markovic C."/>
            <person name="Hall O."/>
            <person name="Minx P."/>
            <person name="Tomlinson C."/>
            <person name="Mitreva M."/>
            <person name="Nelson J."/>
            <person name="Hou S."/>
            <person name="Wollam A."/>
            <person name="Pepin K.H."/>
            <person name="Johnson M."/>
            <person name="Bhonagiri V."/>
            <person name="Zhang X."/>
            <person name="Suruliraj S."/>
            <person name="Warren W."/>
            <person name="Chinwalla A."/>
            <person name="Mardis E.R."/>
            <person name="Wilson R.K."/>
        </authorList>
    </citation>
    <scope>NUCLEOTIDE SEQUENCE [LARGE SCALE GENOMIC DNA]</scope>
    <source>
        <strain evidence="1 2">ATCC 29315</strain>
    </source>
</reference>
<organism evidence="1 2">
    <name type="scientific">Neisseria elongata subsp. glycolytica ATCC 29315</name>
    <dbReference type="NCBI Taxonomy" id="546263"/>
    <lineage>
        <taxon>Bacteria</taxon>
        <taxon>Pseudomonadati</taxon>
        <taxon>Pseudomonadota</taxon>
        <taxon>Betaproteobacteria</taxon>
        <taxon>Neisseriales</taxon>
        <taxon>Neisseriaceae</taxon>
        <taxon>Neisseria</taxon>
    </lineage>
</organism>
<dbReference type="EMBL" id="ADBF01000030">
    <property type="protein sequence ID" value="EFE50023.1"/>
    <property type="molecule type" value="Genomic_DNA"/>
</dbReference>
<evidence type="ECO:0000313" key="1">
    <source>
        <dbReference type="EMBL" id="EFE50023.1"/>
    </source>
</evidence>
<dbReference type="AlphaFoldDB" id="D4DQE0"/>